<protein>
    <recommendedName>
        <fullName evidence="3">Phosphate-selective porin O and P</fullName>
    </recommendedName>
</protein>
<reference evidence="1" key="1">
    <citation type="submission" date="2022-09" db="EMBL/GenBank/DDBJ databases">
        <title>Comparative genomics and taxonomic characterization of three novel marine species of genus Reichenbachiella exhibiting antioxidant and polysaccharide degradation activities.</title>
        <authorList>
            <person name="Muhammad N."/>
            <person name="Lee Y.-J."/>
            <person name="Ko J."/>
            <person name="Kim S.-G."/>
        </authorList>
    </citation>
    <scope>NUCLEOTIDE SEQUENCE</scope>
    <source>
        <strain evidence="1">BKB1-1</strain>
    </source>
</reference>
<gene>
    <name evidence="1" type="ORF">N6H18_07500</name>
</gene>
<evidence type="ECO:0000313" key="2">
    <source>
        <dbReference type="Proteomes" id="UP001065174"/>
    </source>
</evidence>
<evidence type="ECO:0000313" key="1">
    <source>
        <dbReference type="EMBL" id="UXP33792.1"/>
    </source>
</evidence>
<dbReference type="InterPro" id="IPR023614">
    <property type="entry name" value="Porin_dom_sf"/>
</dbReference>
<dbReference type="EMBL" id="CP106679">
    <property type="protein sequence ID" value="UXP33792.1"/>
    <property type="molecule type" value="Genomic_DNA"/>
</dbReference>
<organism evidence="1 2">
    <name type="scientific">Reichenbachiella agarivorans</name>
    <dbReference type="NCBI Taxonomy" id="2979464"/>
    <lineage>
        <taxon>Bacteria</taxon>
        <taxon>Pseudomonadati</taxon>
        <taxon>Bacteroidota</taxon>
        <taxon>Cytophagia</taxon>
        <taxon>Cytophagales</taxon>
        <taxon>Reichenbachiellaceae</taxon>
        <taxon>Reichenbachiella</taxon>
    </lineage>
</organism>
<sequence>MKQAFTLTVLYFLLQGFYVIGQDSTKVLVDYGLQGLSFTYGDYYKMNMQWHLQFRYANLTGANPDFYVDDEDNLNGSFNIQRARIKVSGHAFKPYVEYYLMYDFPSNKFLNWDVTIKKMPELQFRLGQWKVNYNTERYVSADKQLMVDRSLVNRFFTFDRQIGMMVMGDIFEGKRGSSRYQVSLYNGEGLNTDNENRFYLWTIRYQWNFSRTNPKMFFADIERSQKVTGFLAAAIAENTSGYTQFSSEGGGQLLGFAAGTKNQYRLRQATVQMMLKHKGFSMMTEAHLKNVYDNESDEVTEIHGGYIQGGYFLNEILDWIPKPLQLAGRIGVVHQDNFSLDQREWTIGANWFLIGHNNKLTFDFSRLDNVDFEDTGDEYRMRVQWNFSF</sequence>
<dbReference type="RefSeq" id="WP_262311218.1">
    <property type="nucleotide sequence ID" value="NZ_CP106679.1"/>
</dbReference>
<name>A0ABY6CTE6_9BACT</name>
<dbReference type="Proteomes" id="UP001065174">
    <property type="component" value="Chromosome"/>
</dbReference>
<evidence type="ECO:0008006" key="3">
    <source>
        <dbReference type="Google" id="ProtNLM"/>
    </source>
</evidence>
<dbReference type="Gene3D" id="2.40.160.10">
    <property type="entry name" value="Porin"/>
    <property type="match status" value="1"/>
</dbReference>
<proteinExistence type="predicted"/>
<accession>A0ABY6CTE6</accession>
<keyword evidence="2" id="KW-1185">Reference proteome</keyword>